<dbReference type="NCBIfam" id="TIGR01099">
    <property type="entry name" value="galU"/>
    <property type="match status" value="1"/>
</dbReference>
<dbReference type="PANTHER" id="PTHR43197:SF1">
    <property type="entry name" value="UTP--GLUCOSE-1-PHOSPHATE URIDYLYLTRANSFERASE"/>
    <property type="match status" value="1"/>
</dbReference>
<evidence type="ECO:0000256" key="3">
    <source>
        <dbReference type="ARBA" id="ARBA00022679"/>
    </source>
</evidence>
<protein>
    <recommendedName>
        <fullName evidence="2 6">UTP--glucose-1-phosphate uridylyltransferase</fullName>
        <ecNumber evidence="2 6">2.7.7.9</ecNumber>
    </recommendedName>
    <alternativeName>
        <fullName evidence="6">UDP-glucose pyrophosphorylase</fullName>
    </alternativeName>
</protein>
<evidence type="ECO:0000259" key="7">
    <source>
        <dbReference type="Pfam" id="PF00483"/>
    </source>
</evidence>
<dbReference type="InterPro" id="IPR005835">
    <property type="entry name" value="NTP_transferase_dom"/>
</dbReference>
<keyword evidence="4 6" id="KW-0548">Nucleotidyltransferase</keyword>
<reference evidence="8 9" key="1">
    <citation type="journal article" date="2015" name="Nature">
        <title>rRNA introns, odd ribosomes, and small enigmatic genomes across a large radiation of phyla.</title>
        <authorList>
            <person name="Brown C.T."/>
            <person name="Hug L.A."/>
            <person name="Thomas B.C."/>
            <person name="Sharon I."/>
            <person name="Castelle C.J."/>
            <person name="Singh A."/>
            <person name="Wilkins M.J."/>
            <person name="Williams K.H."/>
            <person name="Banfield J.F."/>
        </authorList>
    </citation>
    <scope>NUCLEOTIDE SEQUENCE [LARGE SCALE GENOMIC DNA]</scope>
</reference>
<dbReference type="EC" id="2.7.7.9" evidence="2 6"/>
<accession>A0A0G1Q4I5</accession>
<evidence type="ECO:0000256" key="6">
    <source>
        <dbReference type="RuleBase" id="RU361259"/>
    </source>
</evidence>
<dbReference type="CDD" id="cd02541">
    <property type="entry name" value="UGPase_prokaryotic"/>
    <property type="match status" value="1"/>
</dbReference>
<dbReference type="GO" id="GO:0006011">
    <property type="term" value="P:UDP-alpha-D-glucose metabolic process"/>
    <property type="evidence" value="ECO:0007669"/>
    <property type="project" value="InterPro"/>
</dbReference>
<evidence type="ECO:0000256" key="1">
    <source>
        <dbReference type="ARBA" id="ARBA00006890"/>
    </source>
</evidence>
<comment type="caution">
    <text evidence="8">The sequence shown here is derived from an EMBL/GenBank/DDBJ whole genome shotgun (WGS) entry which is preliminary data.</text>
</comment>
<dbReference type="PANTHER" id="PTHR43197">
    <property type="entry name" value="UTP--GLUCOSE-1-PHOSPHATE URIDYLYLTRANSFERASE"/>
    <property type="match status" value="1"/>
</dbReference>
<evidence type="ECO:0000256" key="4">
    <source>
        <dbReference type="ARBA" id="ARBA00022695"/>
    </source>
</evidence>
<feature type="domain" description="Nucleotidyl transferase" evidence="7">
    <location>
        <begin position="4"/>
        <end position="261"/>
    </location>
</feature>
<sequence length="286" mass="31890">MIKKAILPVAGLGTRFLPATKAQPKEMLAIVDKPVIQYLVEEAVASGITEIIFVTGRGKRAIEDHFDYSAGLEEVLLKAGKADIYKEVRRISNLAKFTYVRQKEPRGDGDALLCAAHLVDGEPVAVLYGDDIIDAKVPALAQMMKVHEKYKGPVVALERVPRSEISKYGAVKATEIEKRIFEIKNLVEKPTIKKAPSNLAVVGKYIITPEVFKELRELNPVRGEIRLADALKNLLRNRSVYGYEFSGKRYDCGSKIGFLKAVVDFGLKHEEVGHDFKKYLKSVIHN</sequence>
<organism evidence="8 9">
    <name type="scientific">Candidatus Azambacteria bacterium GW2011_GWD2_46_48</name>
    <dbReference type="NCBI Taxonomy" id="1618623"/>
    <lineage>
        <taxon>Bacteria</taxon>
        <taxon>Candidatus Azamiibacteriota</taxon>
    </lineage>
</organism>
<dbReference type="AlphaFoldDB" id="A0A0G1Q4I5"/>
<comment type="catalytic activity">
    <reaction evidence="5 6">
        <text>alpha-D-glucose 1-phosphate + UTP + H(+) = UDP-alpha-D-glucose + diphosphate</text>
        <dbReference type="Rhea" id="RHEA:19889"/>
        <dbReference type="ChEBI" id="CHEBI:15378"/>
        <dbReference type="ChEBI" id="CHEBI:33019"/>
        <dbReference type="ChEBI" id="CHEBI:46398"/>
        <dbReference type="ChEBI" id="CHEBI:58601"/>
        <dbReference type="ChEBI" id="CHEBI:58885"/>
        <dbReference type="EC" id="2.7.7.9"/>
    </reaction>
</comment>
<gene>
    <name evidence="8" type="ORF">UX56_C0052G0009</name>
</gene>
<proteinExistence type="inferred from homology"/>
<comment type="similarity">
    <text evidence="1 6">Belongs to the UDPGP type 2 family.</text>
</comment>
<evidence type="ECO:0000313" key="8">
    <source>
        <dbReference type="EMBL" id="KKU39889.1"/>
    </source>
</evidence>
<dbReference type="SUPFAM" id="SSF53448">
    <property type="entry name" value="Nucleotide-diphospho-sugar transferases"/>
    <property type="match status" value="1"/>
</dbReference>
<dbReference type="GO" id="GO:0003983">
    <property type="term" value="F:UTP:glucose-1-phosphate uridylyltransferase activity"/>
    <property type="evidence" value="ECO:0007669"/>
    <property type="project" value="UniProtKB-EC"/>
</dbReference>
<dbReference type="Pfam" id="PF00483">
    <property type="entry name" value="NTP_transferase"/>
    <property type="match status" value="1"/>
</dbReference>
<dbReference type="InterPro" id="IPR029044">
    <property type="entry name" value="Nucleotide-diphossugar_trans"/>
</dbReference>
<keyword evidence="3 6" id="KW-0808">Transferase</keyword>
<dbReference type="InterPro" id="IPR005771">
    <property type="entry name" value="GalU_uridylyltTrfase_bac/arc"/>
</dbReference>
<dbReference type="EMBL" id="LCMR01000052">
    <property type="protein sequence ID" value="KKU39889.1"/>
    <property type="molecule type" value="Genomic_DNA"/>
</dbReference>
<dbReference type="Proteomes" id="UP000034391">
    <property type="component" value="Unassembled WGS sequence"/>
</dbReference>
<name>A0A0G1Q4I5_9BACT</name>
<evidence type="ECO:0000256" key="5">
    <source>
        <dbReference type="ARBA" id="ARBA00048128"/>
    </source>
</evidence>
<dbReference type="Gene3D" id="3.90.550.10">
    <property type="entry name" value="Spore Coat Polysaccharide Biosynthesis Protein SpsA, Chain A"/>
    <property type="match status" value="1"/>
</dbReference>
<evidence type="ECO:0000256" key="2">
    <source>
        <dbReference type="ARBA" id="ARBA00012415"/>
    </source>
</evidence>
<dbReference type="PATRIC" id="fig|1618623.3.peg.615"/>
<evidence type="ECO:0000313" key="9">
    <source>
        <dbReference type="Proteomes" id="UP000034391"/>
    </source>
</evidence>